<feature type="signal peptide" evidence="1">
    <location>
        <begin position="1"/>
        <end position="20"/>
    </location>
</feature>
<evidence type="ECO:0000313" key="3">
    <source>
        <dbReference type="Proteomes" id="UP000582837"/>
    </source>
</evidence>
<dbReference type="RefSeq" id="WP_170036300.1">
    <property type="nucleotide sequence ID" value="NZ_JABDTL010000002.1"/>
</dbReference>
<dbReference type="PROSITE" id="PS51318">
    <property type="entry name" value="TAT"/>
    <property type="match status" value="1"/>
</dbReference>
<organism evidence="2 3">
    <name type="scientific">Longimicrobium terrae</name>
    <dbReference type="NCBI Taxonomy" id="1639882"/>
    <lineage>
        <taxon>Bacteria</taxon>
        <taxon>Pseudomonadati</taxon>
        <taxon>Gemmatimonadota</taxon>
        <taxon>Longimicrobiia</taxon>
        <taxon>Longimicrobiales</taxon>
        <taxon>Longimicrobiaceae</taxon>
        <taxon>Longimicrobium</taxon>
    </lineage>
</organism>
<comment type="caution">
    <text evidence="2">The sequence shown here is derived from an EMBL/GenBank/DDBJ whole genome shotgun (WGS) entry which is preliminary data.</text>
</comment>
<evidence type="ECO:0008006" key="4">
    <source>
        <dbReference type="Google" id="ProtNLM"/>
    </source>
</evidence>
<proteinExistence type="predicted"/>
<keyword evidence="1" id="KW-0732">Signal</keyword>
<evidence type="ECO:0000256" key="1">
    <source>
        <dbReference type="SAM" id="SignalP"/>
    </source>
</evidence>
<protein>
    <recommendedName>
        <fullName evidence="4">Lipoprotein</fullName>
    </recommendedName>
</protein>
<dbReference type="EMBL" id="JACHIA010000003">
    <property type="protein sequence ID" value="MBB6069652.1"/>
    <property type="molecule type" value="Genomic_DNA"/>
</dbReference>
<keyword evidence="3" id="KW-1185">Reference proteome</keyword>
<dbReference type="AlphaFoldDB" id="A0A841GQC0"/>
<evidence type="ECO:0000313" key="2">
    <source>
        <dbReference type="EMBL" id="MBB6069652.1"/>
    </source>
</evidence>
<gene>
    <name evidence="2" type="ORF">HNQ61_001269</name>
</gene>
<reference evidence="2 3" key="1">
    <citation type="submission" date="2020-08" db="EMBL/GenBank/DDBJ databases">
        <title>Genomic Encyclopedia of Type Strains, Phase IV (KMG-IV): sequencing the most valuable type-strain genomes for metagenomic binning, comparative biology and taxonomic classification.</title>
        <authorList>
            <person name="Goeker M."/>
        </authorList>
    </citation>
    <scope>NUCLEOTIDE SEQUENCE [LARGE SCALE GENOMIC DNA]</scope>
    <source>
        <strain evidence="2 3">DSM 29007</strain>
    </source>
</reference>
<dbReference type="PROSITE" id="PS51257">
    <property type="entry name" value="PROKAR_LIPOPROTEIN"/>
    <property type="match status" value="1"/>
</dbReference>
<feature type="chain" id="PRO_5033009154" description="Lipoprotein" evidence="1">
    <location>
        <begin position="21"/>
        <end position="136"/>
    </location>
</feature>
<accession>A0A841GQC0</accession>
<sequence>MARACSRRAFLSFAICLVLAGCGGGDGPTESAPAAKTSKLDGEWRGKVDEATLYLRLAESPNGSVVGGLGNLSVVPTFLELRVASSSYMHPDLSMVLSSPGYEPLNFRGQRVRDNVIKGKVNGSGYRDISVTLTRE</sequence>
<dbReference type="Proteomes" id="UP000582837">
    <property type="component" value="Unassembled WGS sequence"/>
</dbReference>
<name>A0A841GQC0_9BACT</name>
<dbReference type="InterPro" id="IPR006311">
    <property type="entry name" value="TAT_signal"/>
</dbReference>